<organism evidence="1 2">
    <name type="scientific">Carpinus fangiana</name>
    <dbReference type="NCBI Taxonomy" id="176857"/>
    <lineage>
        <taxon>Eukaryota</taxon>
        <taxon>Viridiplantae</taxon>
        <taxon>Streptophyta</taxon>
        <taxon>Embryophyta</taxon>
        <taxon>Tracheophyta</taxon>
        <taxon>Spermatophyta</taxon>
        <taxon>Magnoliopsida</taxon>
        <taxon>eudicotyledons</taxon>
        <taxon>Gunneridae</taxon>
        <taxon>Pentapetalae</taxon>
        <taxon>rosids</taxon>
        <taxon>fabids</taxon>
        <taxon>Fagales</taxon>
        <taxon>Betulaceae</taxon>
        <taxon>Carpinus</taxon>
    </lineage>
</organism>
<evidence type="ECO:0000313" key="1">
    <source>
        <dbReference type="EMBL" id="KAE8009251.1"/>
    </source>
</evidence>
<proteinExistence type="predicted"/>
<evidence type="ECO:0000313" key="2">
    <source>
        <dbReference type="Proteomes" id="UP000327013"/>
    </source>
</evidence>
<keyword evidence="2" id="KW-1185">Reference proteome</keyword>
<dbReference type="Proteomes" id="UP000327013">
    <property type="component" value="Chromosome 2"/>
</dbReference>
<gene>
    <name evidence="1" type="ORF">FH972_005700</name>
</gene>
<dbReference type="AlphaFoldDB" id="A0A5N6QQ18"/>
<accession>A0A5N6QQ18</accession>
<reference evidence="1 2" key="1">
    <citation type="submission" date="2019-06" db="EMBL/GenBank/DDBJ databases">
        <title>A chromosomal-level reference genome of Carpinus fangiana (Coryloideae, Betulaceae).</title>
        <authorList>
            <person name="Yang X."/>
            <person name="Wang Z."/>
            <person name="Zhang L."/>
            <person name="Hao G."/>
            <person name="Liu J."/>
            <person name="Yang Y."/>
        </authorList>
    </citation>
    <scope>NUCLEOTIDE SEQUENCE [LARGE SCALE GENOMIC DNA]</scope>
    <source>
        <strain evidence="1">Cfa_2016G</strain>
        <tissue evidence="1">Leaf</tissue>
    </source>
</reference>
<protein>
    <submittedName>
        <fullName evidence="1">Uncharacterized protein</fullName>
    </submittedName>
</protein>
<name>A0A5N6QQ18_9ROSI</name>
<dbReference type="EMBL" id="CM017322">
    <property type="protein sequence ID" value="KAE8009251.1"/>
    <property type="molecule type" value="Genomic_DNA"/>
</dbReference>
<sequence length="58" mass="6482">MTAYEACFHTLEGSRMVTSEPEVTNERALHDLGPYAHLIVRSSVDSTQCNNTLFVIII</sequence>